<feature type="compositionally biased region" description="Basic and acidic residues" evidence="2">
    <location>
        <begin position="754"/>
        <end position="765"/>
    </location>
</feature>
<feature type="region of interest" description="Disordered" evidence="2">
    <location>
        <begin position="169"/>
        <end position="200"/>
    </location>
</feature>
<feature type="compositionally biased region" description="Gly residues" evidence="2">
    <location>
        <begin position="2015"/>
        <end position="2025"/>
    </location>
</feature>
<dbReference type="EMBL" id="JAUUTY010000004">
    <property type="protein sequence ID" value="KAK1643697.1"/>
    <property type="molecule type" value="Genomic_DNA"/>
</dbReference>
<dbReference type="CDD" id="cd01650">
    <property type="entry name" value="RT_nLTR_like"/>
    <property type="match status" value="1"/>
</dbReference>
<keyword evidence="1" id="KW-0862">Zinc</keyword>
<feature type="domain" description="Reverse transcriptase" evidence="4">
    <location>
        <begin position="1340"/>
        <end position="1593"/>
    </location>
</feature>
<sequence length="2038" mass="219498">MDNGSPVRTGSGVRSGDFQILDLAGEAGRLPPPGAACGTASAPGRLSTGGWGKFWAKGGPLAAAELLAEATSASESEEEPLSDGSSPRRPSARATLGGFLARALDGEGGTGRRGQRRRAAFAPGGKSSRFGNRELLPRVRGASHGVGARSCGGALQGGGSSPCAEVIRPPTPDGGETGVARRRGSPELVVPSSPVPASGSWAPAAEGAGLGPWCARGPEGLDQPFLLLGPPLDDGERQGGASTTGGLRGASLGQTDLAQAQLSRWLWIPKGSRDPELGFPARPEERVRRGTQLPFRTLVRIPAPPPLSRSFAEVVAMAGGGSGGGSGSGGYGGAGGDGRKRRLEEHGGGDFRSDNQGRGSGAGGGRHGNNFSGGANDGYGGGRFDGGGRSEGGGRADGGGRSDFFGGRDDGGGRLNNDGYGREGQRGRGQQGPARGGGAQQSKPKGGVQGAPPQPKAKGKAKAAGGSATAAVGGECFRCGQEGHFQADCVNDPVCILCSKTGHVSAGCPTRGRPMLLQSYGHAITGGGFFNIEVEPLQAQAEDVHFEAVIHFTSAPLTALQLSDELKSLLDDLWDWQVTRVSDLEYCVRFPSRETLRMSTRRGKIYLPLSKCDVDIREAFVSPRPGPSFPSVWVQITGLPGSLMVKDRLMAAMTMVGRPMEVDELSVKKWKTEPVRMRFQCRYPERVKGTVQLCVNGEPFTVGIHAELGAMGAGGSSGPPRPPAPRDDDDADDLESEERSTDGEAWNRHRRRGNDKDKEKAKGTDKQGGGSGSAQLAGLGGAWSAPQLGRVADQYGSNIRTFPKLAGLGRFAVLAEAEDVVDVVAPGKEGGGLPPSLTDTVLEEGSLVSGETLSQVTDAVGPGLGSSPAGRPASPTWTSSVMEVDTPASQTVAAGAAVGQGSGPAPDLHGEVTAAVSLVQGKRTKVVPVVAKGPVKVSKKSAVPPTPVRKSSRTAGAAAISMMKRAQNMTATKNLELPSVTGTDADFSILPSLPDAHLSSVVLDSAIVFAPGKGSPQEALQLIRAKELAQASLAALAARKEQESLDRVAREATDQGVPSREDATLVVGMDTTLEDSDATGQGGEDAPIRQSRFFFQTWWLGVPGFGDLLKEKIRCFIFDHGPHRCSVEAWQYVSRNSRQFLKGWGANLGKEKRDFRTNLLRQVEELDRVADANGLDEEGWGLRYFLEDQLIALDRVDEEYWRQRSRTQWILKGDSCTAYFHAIANGRKRKCSIPRLITEAGEVEEPRALMEHIYQFYQGLMGAKGEERVFALGTDLWEADQKISDEENWGVEVAFTAEDLDEVLASMKPDSAPGPDGLPVLFFKRFWGILREPILQMLNDFALGRVDIARLNFGIISLIPKVKGAERITQFRPIALINVIFKFVAKAYAIRLAPLAHRTVDRSQSAFIKGRCLHEGALALHEIAHELRVGKQEGLLLKLDFEKAYDRLVKGGQTAINVNGEIGPYFRNARGVRQGDPLSPILFDFVVDGLAAILAKANRAGHIEGVVPHLIPGGVTHLQYADDTLVLIKPTGAGIANLKVILLCFENMSGLKINFDKSEVVMPGAPLELQHQVAHMLNCKRGEFPIKYLGLPISDKALRVADWNFLPEKIGHRVDPWQGLFLASAGRLELTNSCLSSLPQFAMSLYMLFDSTHKAMDKPRARFFWEGVGNKHRYHMVDWATVCKPKSFGGLGILNTKLMNIALMLKWVWKLYQDADGLWADIIRAKYLRGRDLFDETVPTRGSQFWNSIQKIKWYFKLGAKHVARNGRRTRFWLDWWTGRGPFMARFPRLFSCCTDPSISVFDAKPPDGHPGDWGVAFRRQFGLAEMVEWDNLRREAMGWQPGLEDDTVSWSLDASGAYTTSSVYLALTQGATVTCFKDAWRTRVPPKIRVFLWQLIRGRLPSAEQVAKRHGPSDGRCALCQENEDCNHIFFSCPIAKLMWAGVRELLHCDWNPAGPGEFIAIAQGLYGPLRRLVWFTFAAMCWTLWNTRNKLVFEGKMILSHAYSYAVLEGSGQTEGPGDAGRGGGRRQEALRATTG</sequence>
<name>A0AAD8W7I7_LOLMU</name>
<proteinExistence type="predicted"/>
<dbReference type="GO" id="GO:0008270">
    <property type="term" value="F:zinc ion binding"/>
    <property type="evidence" value="ECO:0007669"/>
    <property type="project" value="UniProtKB-KW"/>
</dbReference>
<dbReference type="InterPro" id="IPR001878">
    <property type="entry name" value="Znf_CCHC"/>
</dbReference>
<evidence type="ECO:0000259" key="4">
    <source>
        <dbReference type="PROSITE" id="PS50878"/>
    </source>
</evidence>
<protein>
    <submittedName>
        <fullName evidence="5">Uncharacterized protein</fullName>
    </submittedName>
</protein>
<reference evidence="5" key="1">
    <citation type="submission" date="2023-07" db="EMBL/GenBank/DDBJ databases">
        <title>A chromosome-level genome assembly of Lolium multiflorum.</title>
        <authorList>
            <person name="Chen Y."/>
            <person name="Copetti D."/>
            <person name="Kolliker R."/>
            <person name="Studer B."/>
        </authorList>
    </citation>
    <scope>NUCLEOTIDE SEQUENCE</scope>
    <source>
        <strain evidence="5">02402/16</strain>
        <tissue evidence="5">Leaf</tissue>
    </source>
</reference>
<feature type="region of interest" description="Disordered" evidence="2">
    <location>
        <begin position="232"/>
        <end position="251"/>
    </location>
</feature>
<dbReference type="Gene3D" id="4.10.60.10">
    <property type="entry name" value="Zinc finger, CCHC-type"/>
    <property type="match status" value="1"/>
</dbReference>
<feature type="region of interest" description="Disordered" evidence="2">
    <location>
        <begin position="2014"/>
        <end position="2038"/>
    </location>
</feature>
<dbReference type="PANTHER" id="PTHR33116">
    <property type="entry name" value="REVERSE TRANSCRIPTASE ZINC-BINDING DOMAIN-CONTAINING PROTEIN-RELATED-RELATED"/>
    <property type="match status" value="1"/>
</dbReference>
<dbReference type="PROSITE" id="PS50878">
    <property type="entry name" value="RT_POL"/>
    <property type="match status" value="1"/>
</dbReference>
<dbReference type="Pfam" id="PF00078">
    <property type="entry name" value="RVT_1"/>
    <property type="match status" value="1"/>
</dbReference>
<feature type="compositionally biased region" description="Basic and acidic residues" evidence="2">
    <location>
        <begin position="342"/>
        <end position="355"/>
    </location>
</feature>
<accession>A0AAD8W7I7</accession>
<evidence type="ECO:0000313" key="6">
    <source>
        <dbReference type="Proteomes" id="UP001231189"/>
    </source>
</evidence>
<dbReference type="GO" id="GO:0003676">
    <property type="term" value="F:nucleic acid binding"/>
    <property type="evidence" value="ECO:0007669"/>
    <property type="project" value="InterPro"/>
</dbReference>
<feature type="compositionally biased region" description="Gly residues" evidence="2">
    <location>
        <begin position="320"/>
        <end position="336"/>
    </location>
</feature>
<evidence type="ECO:0000259" key="3">
    <source>
        <dbReference type="PROSITE" id="PS50158"/>
    </source>
</evidence>
<feature type="compositionally biased region" description="Gly residues" evidence="2">
    <location>
        <begin position="358"/>
        <end position="367"/>
    </location>
</feature>
<feature type="domain" description="CCHC-type" evidence="3">
    <location>
        <begin position="476"/>
        <end position="489"/>
    </location>
</feature>
<feature type="region of interest" description="Disordered" evidence="2">
    <location>
        <begin position="711"/>
        <end position="778"/>
    </location>
</feature>
<dbReference type="InterPro" id="IPR026960">
    <property type="entry name" value="RVT-Znf"/>
</dbReference>
<dbReference type="PANTHER" id="PTHR33116:SF87">
    <property type="entry name" value="OS01G0158850 PROTEIN"/>
    <property type="match status" value="1"/>
</dbReference>
<feature type="compositionally biased region" description="Basic and acidic residues" evidence="2">
    <location>
        <begin position="386"/>
        <end position="412"/>
    </location>
</feature>
<feature type="compositionally biased region" description="Acidic residues" evidence="2">
    <location>
        <begin position="727"/>
        <end position="736"/>
    </location>
</feature>
<feature type="compositionally biased region" description="Basic and acidic residues" evidence="2">
    <location>
        <begin position="737"/>
        <end position="747"/>
    </location>
</feature>
<evidence type="ECO:0000256" key="2">
    <source>
        <dbReference type="SAM" id="MobiDB-lite"/>
    </source>
</evidence>
<gene>
    <name evidence="5" type="ORF">QYE76_061502</name>
</gene>
<comment type="caution">
    <text evidence="5">The sequence shown here is derived from an EMBL/GenBank/DDBJ whole genome shotgun (WGS) entry which is preliminary data.</text>
</comment>
<dbReference type="Pfam" id="PF13966">
    <property type="entry name" value="zf-RVT"/>
    <property type="match status" value="1"/>
</dbReference>
<feature type="compositionally biased region" description="Gly residues" evidence="2">
    <location>
        <begin position="427"/>
        <end position="439"/>
    </location>
</feature>
<keyword evidence="1" id="KW-0863">Zinc-finger</keyword>
<keyword evidence="1" id="KW-0479">Metal-binding</keyword>
<dbReference type="Proteomes" id="UP001231189">
    <property type="component" value="Unassembled WGS sequence"/>
</dbReference>
<dbReference type="PROSITE" id="PS50158">
    <property type="entry name" value="ZF_CCHC"/>
    <property type="match status" value="1"/>
</dbReference>
<dbReference type="SUPFAM" id="SSF57756">
    <property type="entry name" value="Retrovirus zinc finger-like domains"/>
    <property type="match status" value="1"/>
</dbReference>
<dbReference type="Pfam" id="PF00098">
    <property type="entry name" value="zf-CCHC"/>
    <property type="match status" value="1"/>
</dbReference>
<dbReference type="InterPro" id="IPR043502">
    <property type="entry name" value="DNA/RNA_pol_sf"/>
</dbReference>
<feature type="compositionally biased region" description="Low complexity" evidence="2">
    <location>
        <begin position="189"/>
        <end position="200"/>
    </location>
</feature>
<feature type="region of interest" description="Disordered" evidence="2">
    <location>
        <begin position="320"/>
        <end position="463"/>
    </location>
</feature>
<evidence type="ECO:0000256" key="1">
    <source>
        <dbReference type="PROSITE-ProRule" id="PRU00047"/>
    </source>
</evidence>
<dbReference type="SUPFAM" id="SSF56672">
    <property type="entry name" value="DNA/RNA polymerases"/>
    <property type="match status" value="1"/>
</dbReference>
<organism evidence="5 6">
    <name type="scientific">Lolium multiflorum</name>
    <name type="common">Italian ryegrass</name>
    <name type="synonym">Lolium perenne subsp. multiflorum</name>
    <dbReference type="NCBI Taxonomy" id="4521"/>
    <lineage>
        <taxon>Eukaryota</taxon>
        <taxon>Viridiplantae</taxon>
        <taxon>Streptophyta</taxon>
        <taxon>Embryophyta</taxon>
        <taxon>Tracheophyta</taxon>
        <taxon>Spermatophyta</taxon>
        <taxon>Magnoliopsida</taxon>
        <taxon>Liliopsida</taxon>
        <taxon>Poales</taxon>
        <taxon>Poaceae</taxon>
        <taxon>BOP clade</taxon>
        <taxon>Pooideae</taxon>
        <taxon>Poodae</taxon>
        <taxon>Poeae</taxon>
        <taxon>Poeae Chloroplast Group 2 (Poeae type)</taxon>
        <taxon>Loliodinae</taxon>
        <taxon>Loliinae</taxon>
        <taxon>Lolium</taxon>
    </lineage>
</organism>
<dbReference type="InterPro" id="IPR000477">
    <property type="entry name" value="RT_dom"/>
</dbReference>
<keyword evidence="6" id="KW-1185">Reference proteome</keyword>
<dbReference type="SMART" id="SM00343">
    <property type="entry name" value="ZnF_C2HC"/>
    <property type="match status" value="2"/>
</dbReference>
<evidence type="ECO:0000313" key="5">
    <source>
        <dbReference type="EMBL" id="KAK1643697.1"/>
    </source>
</evidence>
<feature type="compositionally biased region" description="Gly residues" evidence="2">
    <location>
        <begin position="375"/>
        <end position="385"/>
    </location>
</feature>
<feature type="region of interest" description="Disordered" evidence="2">
    <location>
        <begin position="68"/>
        <end position="134"/>
    </location>
</feature>
<dbReference type="InterPro" id="IPR036875">
    <property type="entry name" value="Znf_CCHC_sf"/>
</dbReference>